<gene>
    <name evidence="2" type="ORF">GOMPHAMPRED_006864</name>
</gene>
<protein>
    <recommendedName>
        <fullName evidence="1">NAD-dependent epimerase/dehydratase domain-containing protein</fullName>
    </recommendedName>
</protein>
<name>A0A8H3EQD2_9LECA</name>
<accession>A0A8H3EQD2</accession>
<dbReference type="Gene3D" id="3.40.50.720">
    <property type="entry name" value="NAD(P)-binding Rossmann-like Domain"/>
    <property type="match status" value="1"/>
</dbReference>
<evidence type="ECO:0000259" key="1">
    <source>
        <dbReference type="Pfam" id="PF01370"/>
    </source>
</evidence>
<dbReference type="InterPro" id="IPR036291">
    <property type="entry name" value="NAD(P)-bd_dom_sf"/>
</dbReference>
<evidence type="ECO:0000313" key="2">
    <source>
        <dbReference type="EMBL" id="CAF9909780.1"/>
    </source>
</evidence>
<dbReference type="SUPFAM" id="SSF51735">
    <property type="entry name" value="NAD(P)-binding Rossmann-fold domains"/>
    <property type="match status" value="1"/>
</dbReference>
<sequence>MGEEEEKPAVLIVGGLGFIGRWLALYIHENKLASEVRLVDKVLPQLAWLAPEFAEACSKDKFMQADATREQSLAKIFTPVKATQYTFVFNCGGETRYSQLDSVYNVRSVELSRTLARECARRRIAAFVEFSTGVVYKSPSNSTISAGGCTETATLKPWLRMAQHKLVAEQEIGRIRAEFTNSDEGELHHAILRLPLTYGEYDTGWLNRVLCLARVYQSTGEEMKWLWSKDLRINTIHVLDVADAAWKAAKWAYKTPITDPDLLAENGGSVFNLVDEGDTSQALLASIISQLFHIETGFQGSIISAFAKLNIDSVIEDVNEHVLQPWAELIAAKGITRPGPIGPFMEKELVKDHDLCMSAARAKRLLGWQCAPGREKISVENIGAVVKSYEKMGWWP</sequence>
<dbReference type="InterPro" id="IPR050177">
    <property type="entry name" value="Lipid_A_modif_metabolic_enz"/>
</dbReference>
<dbReference type="Pfam" id="PF01370">
    <property type="entry name" value="Epimerase"/>
    <property type="match status" value="1"/>
</dbReference>
<keyword evidence="3" id="KW-1185">Reference proteome</keyword>
<dbReference type="EMBL" id="CAJPDQ010000005">
    <property type="protein sequence ID" value="CAF9909780.1"/>
    <property type="molecule type" value="Genomic_DNA"/>
</dbReference>
<organism evidence="2 3">
    <name type="scientific">Gomphillus americanus</name>
    <dbReference type="NCBI Taxonomy" id="1940652"/>
    <lineage>
        <taxon>Eukaryota</taxon>
        <taxon>Fungi</taxon>
        <taxon>Dikarya</taxon>
        <taxon>Ascomycota</taxon>
        <taxon>Pezizomycotina</taxon>
        <taxon>Lecanoromycetes</taxon>
        <taxon>OSLEUM clade</taxon>
        <taxon>Ostropomycetidae</taxon>
        <taxon>Ostropales</taxon>
        <taxon>Graphidaceae</taxon>
        <taxon>Gomphilloideae</taxon>
        <taxon>Gomphillus</taxon>
    </lineage>
</organism>
<dbReference type="Proteomes" id="UP000664169">
    <property type="component" value="Unassembled WGS sequence"/>
</dbReference>
<dbReference type="InterPro" id="IPR001509">
    <property type="entry name" value="Epimerase_deHydtase"/>
</dbReference>
<feature type="domain" description="NAD-dependent epimerase/dehydratase" evidence="1">
    <location>
        <begin position="10"/>
        <end position="251"/>
    </location>
</feature>
<dbReference type="PANTHER" id="PTHR43245">
    <property type="entry name" value="BIFUNCTIONAL POLYMYXIN RESISTANCE PROTEIN ARNA"/>
    <property type="match status" value="1"/>
</dbReference>
<dbReference type="PANTHER" id="PTHR43245:SF11">
    <property type="entry name" value="LD23561P"/>
    <property type="match status" value="1"/>
</dbReference>
<proteinExistence type="predicted"/>
<comment type="caution">
    <text evidence="2">The sequence shown here is derived from an EMBL/GenBank/DDBJ whole genome shotgun (WGS) entry which is preliminary data.</text>
</comment>
<dbReference type="AlphaFoldDB" id="A0A8H3EQD2"/>
<evidence type="ECO:0000313" key="3">
    <source>
        <dbReference type="Proteomes" id="UP000664169"/>
    </source>
</evidence>
<dbReference type="OrthoDB" id="16464at2759"/>
<reference evidence="2" key="1">
    <citation type="submission" date="2021-03" db="EMBL/GenBank/DDBJ databases">
        <authorList>
            <person name="Tagirdzhanova G."/>
        </authorList>
    </citation>
    <scope>NUCLEOTIDE SEQUENCE</scope>
</reference>